<dbReference type="InterPro" id="IPR013083">
    <property type="entry name" value="Znf_RING/FYVE/PHD"/>
</dbReference>
<evidence type="ECO:0000256" key="4">
    <source>
        <dbReference type="ARBA" id="ARBA00007434"/>
    </source>
</evidence>
<dbReference type="VEuPathDB" id="VectorBase:CSON000050"/>
<dbReference type="PANTHER" id="PTHR13931">
    <property type="entry name" value="UBIQUITINATION FACTOR E4"/>
    <property type="match status" value="1"/>
</dbReference>
<keyword evidence="7" id="KW-0808">Transferase</keyword>
<dbReference type="EMBL" id="UFQT01001009">
    <property type="protein sequence ID" value="SSX28471.1"/>
    <property type="molecule type" value="Genomic_DNA"/>
</dbReference>
<dbReference type="AlphaFoldDB" id="A0A336MGD6"/>
<evidence type="ECO:0000313" key="13">
    <source>
        <dbReference type="EMBL" id="SSX28471.1"/>
    </source>
</evidence>
<evidence type="ECO:0000256" key="10">
    <source>
        <dbReference type="ARBA" id="ARBA00037624"/>
    </source>
</evidence>
<dbReference type="GO" id="GO:0000209">
    <property type="term" value="P:protein polyubiquitination"/>
    <property type="evidence" value="ECO:0007669"/>
    <property type="project" value="TreeGrafter"/>
</dbReference>
<evidence type="ECO:0000256" key="9">
    <source>
        <dbReference type="ARBA" id="ARBA00022990"/>
    </source>
</evidence>
<dbReference type="PROSITE" id="PS51698">
    <property type="entry name" value="U_BOX"/>
    <property type="match status" value="1"/>
</dbReference>
<dbReference type="InterPro" id="IPR045132">
    <property type="entry name" value="UBE4"/>
</dbReference>
<comment type="pathway">
    <text evidence="3">Protein modification; protein ubiquitination.</text>
</comment>
<dbReference type="GO" id="GO:0000151">
    <property type="term" value="C:ubiquitin ligase complex"/>
    <property type="evidence" value="ECO:0007669"/>
    <property type="project" value="InterPro"/>
</dbReference>
<dbReference type="InterPro" id="IPR019474">
    <property type="entry name" value="Ub_conjug_fac_E4_core"/>
</dbReference>
<dbReference type="Pfam" id="PF10408">
    <property type="entry name" value="Ufd2P_core"/>
    <property type="match status" value="1"/>
</dbReference>
<dbReference type="InterPro" id="IPR003613">
    <property type="entry name" value="Ubox_domain"/>
</dbReference>
<evidence type="ECO:0000256" key="6">
    <source>
        <dbReference type="ARBA" id="ARBA00022490"/>
    </source>
</evidence>
<evidence type="ECO:0000256" key="11">
    <source>
        <dbReference type="ARBA" id="ARBA00040077"/>
    </source>
</evidence>
<protein>
    <recommendedName>
        <fullName evidence="11">Ubiquitin conjugation factor E4 A</fullName>
        <ecNumber evidence="5">2.3.2.27</ecNumber>
    </recommendedName>
</protein>
<dbReference type="SMART" id="SM00504">
    <property type="entry name" value="Ubox"/>
    <property type="match status" value="1"/>
</dbReference>
<evidence type="ECO:0000256" key="3">
    <source>
        <dbReference type="ARBA" id="ARBA00004906"/>
    </source>
</evidence>
<comment type="similarity">
    <text evidence="4">Belongs to the ubiquitin conjugation factor E4 family.</text>
</comment>
<dbReference type="GO" id="GO:0006511">
    <property type="term" value="P:ubiquitin-dependent protein catabolic process"/>
    <property type="evidence" value="ECO:0007669"/>
    <property type="project" value="InterPro"/>
</dbReference>
<evidence type="ECO:0000259" key="12">
    <source>
        <dbReference type="PROSITE" id="PS51698"/>
    </source>
</evidence>
<sequence>MTSSSSSKSNLLDEKLNNLIENVFLITIDKVPKKGKQLIFLEEVAAYGGNLLNLELLEQALFERIMLTNPSDFLIPSNIDKDQVDELAVETKVITYLFKTFVKNERSTNESDSINKENCMKIRELILRNVSTAIKQPALYEGQVISSQLLDIFKDMNEDSDIKANFLCLVAKEVMAEDEKEGFEVLKLFTFPALIEAHKSLKMASLGSMEVWIMPFLMSFCSDKTVPKLGEIVLDFTTPPETADGIRYSDSLFGQLLSLSIMPKNHGGPYEFYENMHSINITAFQSLSSTLWNYLNILQEQIHTLFKSFLLIGGQSKEKMLKWIGNCLNANMQRGQIWNAHTMAGIGAFTSAPDSFMVGLAAVLLRLCKPLFKPSLKVMIVDPTYCAVKEEEKEVKGVHMKDVFKETCILPVEENEERLTADKYNFVTECFFMTHKAIDLGYRVCIEKLTRMSRELHQLQAAYQDTAMQGGADVAGNIMQLLSSKTQQFLCLHNLILEPNNDQYLMSFYEATAIWLTQVVSKPIEWYALSKKDKGFAPQTQDTIQNLPSDDIVPKILNSVPEYILENIVGYLTFIHHFDQMQVATSVKVNTEAQHAIFTMILIFMGSSKRVRNPHVRARLAEGLESLLPNENKMGFSSSGTLFTHHPHRLEIVKNLLSVFVGIEMTGQSVQFEQKFNYRRPMYVIMDYVWKIPEQKACFKKLEREAVKNIEAVEPPLFLRFVNLLINDAIFLLDESLNNLQQIRTLQEAQDNGEWNNLPEPERRQNLQNLQQLGMHAKFDNILGRDTIKILKLLTTETKGIFCDSTFVDRIASMLNYFLLHLVGPKKRNLKVKDKKEFEFDPAHTVREICQIYINLQDSDEFCLAVSNDGRSYSPELFEFAEQVLVKIGGGNLITEILEFSEKVRKLAKQKKEDEEALVDPPDEFLDPIMSTLMQDPVILPSSKITVDRTTIARHFLSDQNDPFNRAPLTMDQVKPDVELKRRITEWMQEKREAYKKLKGDSKE</sequence>
<dbReference type="GO" id="GO:0036503">
    <property type="term" value="P:ERAD pathway"/>
    <property type="evidence" value="ECO:0007669"/>
    <property type="project" value="InterPro"/>
</dbReference>
<dbReference type="Gene3D" id="3.30.40.10">
    <property type="entry name" value="Zinc/RING finger domain, C3HC4 (zinc finger)"/>
    <property type="match status" value="1"/>
</dbReference>
<feature type="domain" description="U-box" evidence="12">
    <location>
        <begin position="920"/>
        <end position="994"/>
    </location>
</feature>
<comment type="subcellular location">
    <subcellularLocation>
        <location evidence="2">Cytoplasm</location>
    </subcellularLocation>
</comment>
<gene>
    <name evidence="13" type="primary">CSON000050</name>
</gene>
<accession>A0A336MGD6</accession>
<proteinExistence type="inferred from homology"/>
<dbReference type="PANTHER" id="PTHR13931:SF16">
    <property type="entry name" value="UBIQUITIN CONJUGATION FACTOR E4 A"/>
    <property type="match status" value="1"/>
</dbReference>
<reference evidence="13" key="1">
    <citation type="submission" date="2018-07" db="EMBL/GenBank/DDBJ databases">
        <authorList>
            <person name="Quirk P.G."/>
            <person name="Krulwich T.A."/>
        </authorList>
    </citation>
    <scope>NUCLEOTIDE SEQUENCE</scope>
</reference>
<dbReference type="UniPathway" id="UPA00143"/>
<organism evidence="13">
    <name type="scientific">Culicoides sonorensis</name>
    <name type="common">Biting midge</name>
    <dbReference type="NCBI Taxonomy" id="179676"/>
    <lineage>
        <taxon>Eukaryota</taxon>
        <taxon>Metazoa</taxon>
        <taxon>Ecdysozoa</taxon>
        <taxon>Arthropoda</taxon>
        <taxon>Hexapoda</taxon>
        <taxon>Insecta</taxon>
        <taxon>Pterygota</taxon>
        <taxon>Neoptera</taxon>
        <taxon>Endopterygota</taxon>
        <taxon>Diptera</taxon>
        <taxon>Nematocera</taxon>
        <taxon>Chironomoidea</taxon>
        <taxon>Ceratopogonidae</taxon>
        <taxon>Ceratopogoninae</taxon>
        <taxon>Culicoides</taxon>
        <taxon>Monoculicoides</taxon>
    </lineage>
</organism>
<dbReference type="CDD" id="cd16657">
    <property type="entry name" value="RING-Ubox_UBE4A"/>
    <property type="match status" value="1"/>
</dbReference>
<comment type="catalytic activity">
    <reaction evidence="1">
        <text>S-ubiquitinyl-[E2 ubiquitin-conjugating enzyme]-L-cysteine + [acceptor protein]-L-lysine = [E2 ubiquitin-conjugating enzyme]-L-cysteine + N(6)-ubiquitinyl-[acceptor protein]-L-lysine.</text>
        <dbReference type="EC" id="2.3.2.27"/>
    </reaction>
</comment>
<dbReference type="GO" id="GO:0005737">
    <property type="term" value="C:cytoplasm"/>
    <property type="evidence" value="ECO:0007669"/>
    <property type="project" value="UniProtKB-SubCell"/>
</dbReference>
<name>A0A336MGD6_CULSO</name>
<evidence type="ECO:0000256" key="1">
    <source>
        <dbReference type="ARBA" id="ARBA00000900"/>
    </source>
</evidence>
<dbReference type="OMA" id="WLTEIAM"/>
<evidence type="ECO:0000256" key="5">
    <source>
        <dbReference type="ARBA" id="ARBA00012483"/>
    </source>
</evidence>
<evidence type="ECO:0000256" key="2">
    <source>
        <dbReference type="ARBA" id="ARBA00004496"/>
    </source>
</evidence>
<evidence type="ECO:0000256" key="7">
    <source>
        <dbReference type="ARBA" id="ARBA00022679"/>
    </source>
</evidence>
<dbReference type="GO" id="GO:0034450">
    <property type="term" value="F:ubiquitin-ubiquitin ligase activity"/>
    <property type="evidence" value="ECO:0007669"/>
    <property type="project" value="InterPro"/>
</dbReference>
<dbReference type="Pfam" id="PF04564">
    <property type="entry name" value="U-box"/>
    <property type="match status" value="1"/>
</dbReference>
<dbReference type="FunFam" id="3.30.40.10:FF:000055">
    <property type="entry name" value="Ubiquitin conjugation factor e4 a"/>
    <property type="match status" value="1"/>
</dbReference>
<keyword evidence="6" id="KW-0963">Cytoplasm</keyword>
<dbReference type="GO" id="GO:0005634">
    <property type="term" value="C:nucleus"/>
    <property type="evidence" value="ECO:0007669"/>
    <property type="project" value="TreeGrafter"/>
</dbReference>
<dbReference type="SUPFAM" id="SSF57850">
    <property type="entry name" value="RING/U-box"/>
    <property type="match status" value="1"/>
</dbReference>
<comment type="function">
    <text evidence="10">Ubiquitin-protein ligase that probably functions as an E3 ligase in conjunction with specific E1 and E2 ligases. May also function as an E4 ligase mediating the assembly of polyubiquitin chains on substrates ubiquitinated by another E3 ubiquitin ligase. Mediates 'Lys-48'-linked polyubiquitination of substrates.</text>
</comment>
<keyword evidence="8" id="KW-0833">Ubl conjugation pathway</keyword>
<dbReference type="EC" id="2.3.2.27" evidence="5"/>
<keyword evidence="9" id="KW-0007">Acetylation</keyword>
<evidence type="ECO:0000256" key="8">
    <source>
        <dbReference type="ARBA" id="ARBA00022786"/>
    </source>
</evidence>